<keyword evidence="3 6" id="KW-1133">Transmembrane helix</keyword>
<dbReference type="SUPFAM" id="SSF103473">
    <property type="entry name" value="MFS general substrate transporter"/>
    <property type="match status" value="1"/>
</dbReference>
<dbReference type="GO" id="GO:0016020">
    <property type="term" value="C:membrane"/>
    <property type="evidence" value="ECO:0007669"/>
    <property type="project" value="UniProtKB-SubCell"/>
</dbReference>
<protein>
    <submittedName>
        <fullName evidence="7">Putative maltose permease</fullName>
    </submittedName>
</protein>
<dbReference type="InterPro" id="IPR036259">
    <property type="entry name" value="MFS_trans_sf"/>
</dbReference>
<dbReference type="GO" id="GO:0022857">
    <property type="term" value="F:transmembrane transporter activity"/>
    <property type="evidence" value="ECO:0007669"/>
    <property type="project" value="InterPro"/>
</dbReference>
<feature type="compositionally biased region" description="Polar residues" evidence="5">
    <location>
        <begin position="9"/>
        <end position="20"/>
    </location>
</feature>
<keyword evidence="2 6" id="KW-0812">Transmembrane</keyword>
<dbReference type="HOGENOM" id="CLU_1521348_0_0_1"/>
<dbReference type="Gene3D" id="1.20.1250.20">
    <property type="entry name" value="MFS general substrate transporter like domains"/>
    <property type="match status" value="1"/>
</dbReference>
<reference evidence="7 8" key="1">
    <citation type="submission" date="2013-02" db="EMBL/GenBank/DDBJ databases">
        <title>Genome sequence of Candida maltosa Xu316, a potential industrial strain for xylitol and ethanol production.</title>
        <authorList>
            <person name="Yu J."/>
            <person name="Wang Q."/>
            <person name="Geng X."/>
            <person name="Bao W."/>
            <person name="He P."/>
            <person name="Cai J."/>
        </authorList>
    </citation>
    <scope>NUCLEOTIDE SEQUENCE [LARGE SCALE GENOMIC DNA]</scope>
    <source>
        <strain evidence="8">Xu316</strain>
    </source>
</reference>
<organism evidence="7 8">
    <name type="scientific">Candida maltosa (strain Xu316)</name>
    <name type="common">Yeast</name>
    <dbReference type="NCBI Taxonomy" id="1245528"/>
    <lineage>
        <taxon>Eukaryota</taxon>
        <taxon>Fungi</taxon>
        <taxon>Dikarya</taxon>
        <taxon>Ascomycota</taxon>
        <taxon>Saccharomycotina</taxon>
        <taxon>Pichiomycetes</taxon>
        <taxon>Debaryomycetaceae</taxon>
        <taxon>Candida/Lodderomyces clade</taxon>
        <taxon>Candida</taxon>
    </lineage>
</organism>
<proteinExistence type="predicted"/>
<dbReference type="EMBL" id="AOGT01001339">
    <property type="protein sequence ID" value="EMG47890.1"/>
    <property type="molecule type" value="Genomic_DNA"/>
</dbReference>
<evidence type="ECO:0000313" key="7">
    <source>
        <dbReference type="EMBL" id="EMG47890.1"/>
    </source>
</evidence>
<evidence type="ECO:0000256" key="2">
    <source>
        <dbReference type="ARBA" id="ARBA00022692"/>
    </source>
</evidence>
<dbReference type="AlphaFoldDB" id="M3JY37"/>
<name>M3JY37_CANMX</name>
<feature type="non-terminal residue" evidence="7">
    <location>
        <position position="177"/>
    </location>
</feature>
<dbReference type="InterPro" id="IPR005828">
    <property type="entry name" value="MFS_sugar_transport-like"/>
</dbReference>
<evidence type="ECO:0000256" key="3">
    <source>
        <dbReference type="ARBA" id="ARBA00022989"/>
    </source>
</evidence>
<dbReference type="eggNOG" id="KOG0254">
    <property type="taxonomic scope" value="Eukaryota"/>
</dbReference>
<feature type="region of interest" description="Disordered" evidence="5">
    <location>
        <begin position="1"/>
        <end position="35"/>
    </location>
</feature>
<dbReference type="STRING" id="1245528.M3JY37"/>
<evidence type="ECO:0000313" key="8">
    <source>
        <dbReference type="Proteomes" id="UP000011777"/>
    </source>
</evidence>
<comment type="subcellular location">
    <subcellularLocation>
        <location evidence="1">Membrane</location>
    </subcellularLocation>
</comment>
<evidence type="ECO:0000256" key="1">
    <source>
        <dbReference type="ARBA" id="ARBA00004370"/>
    </source>
</evidence>
<evidence type="ECO:0000256" key="4">
    <source>
        <dbReference type="ARBA" id="ARBA00023136"/>
    </source>
</evidence>
<dbReference type="Proteomes" id="UP000011777">
    <property type="component" value="Unassembled WGS sequence"/>
</dbReference>
<gene>
    <name evidence="7" type="ORF">G210_1633</name>
</gene>
<feature type="transmembrane region" description="Helical" evidence="6">
    <location>
        <begin position="152"/>
        <end position="173"/>
    </location>
</feature>
<comment type="caution">
    <text evidence="7">The sequence shown here is derived from an EMBL/GenBank/DDBJ whole genome shotgun (WGS) entry which is preliminary data.</text>
</comment>
<sequence length="177" mass="19748">MTVEEYNPEKNQISSVSVNSLDEKATTSHSSVAENPNVDDYISKFLDMSNTARAEDERDKTMSLKECIKTFPKACLWSVIISTAIIMEGYDTNLLASFYAYEGFAKKFGKYYPDLGEYQVPAKDQLGLSMCYQVGGIIGVWAGAHFADLVGYRYTMVPALLTSIGLIFMQFFAPNVH</sequence>
<evidence type="ECO:0000256" key="6">
    <source>
        <dbReference type="SAM" id="Phobius"/>
    </source>
</evidence>
<evidence type="ECO:0000256" key="5">
    <source>
        <dbReference type="SAM" id="MobiDB-lite"/>
    </source>
</evidence>
<keyword evidence="4 6" id="KW-0472">Membrane</keyword>
<accession>M3JY37</accession>
<dbReference type="OrthoDB" id="6612291at2759"/>
<dbReference type="Pfam" id="PF00083">
    <property type="entry name" value="Sugar_tr"/>
    <property type="match status" value="1"/>
</dbReference>
<keyword evidence="8" id="KW-1185">Reference proteome</keyword>